<evidence type="ECO:0000256" key="9">
    <source>
        <dbReference type="SAM" id="Phobius"/>
    </source>
</evidence>
<keyword evidence="4" id="KW-0934">Plastid</keyword>
<dbReference type="GO" id="GO:0009670">
    <property type="term" value="F:triose-phosphate:phosphate antiporter activity"/>
    <property type="evidence" value="ECO:0000318"/>
    <property type="project" value="GO_Central"/>
</dbReference>
<evidence type="ECO:0000256" key="1">
    <source>
        <dbReference type="ARBA" id="ARBA00004508"/>
    </source>
</evidence>
<evidence type="ECO:0000256" key="2">
    <source>
        <dbReference type="ARBA" id="ARBA00022448"/>
    </source>
</evidence>
<dbReference type="EMBL" id="KZ772755">
    <property type="protein sequence ID" value="PTQ34116.1"/>
    <property type="molecule type" value="Genomic_DNA"/>
</dbReference>
<dbReference type="NCBIfam" id="TIGR00817">
    <property type="entry name" value="tpt"/>
    <property type="match status" value="1"/>
</dbReference>
<evidence type="ECO:0000259" key="10">
    <source>
        <dbReference type="Pfam" id="PF03151"/>
    </source>
</evidence>
<protein>
    <recommendedName>
        <fullName evidence="10">Sugar phosphate transporter domain-containing protein</fullName>
    </recommendedName>
</protein>
<sequence length="440" mass="46866">MVSQALAMLQPQACCVSSSRCAGLSGAAFSSASGVKSIVSSYAVSRRDGRALSSKAAASKFGSSFLSGPAVSRSGLFPLNASLNSRLEERRPRKGSLVVRASAVESGADEGAAPDGSTSPVVPAQPSELAKTLQLGSLFGLWYLFNIYFNIYNKQVLKVYTFPVTMTNMQFAVGGVIVMIMWLTGLHKRPKITTSQLLAILPLAIVHTMGNLFTNMSLGKVAVSFTHTIKAMEPFFSVLLSALFLGEVPNPWVVASLLPIVGGVALASLTEVSFNWAGFLAAMASNVTFQSRNVLSKKLMVKKEGSLDNINLFSVITVMSFFLLAPVTYLMEGVKFTPAVIQAAGLDVKVIATRALLAGLCFHSYQQVSYMILQRVNPVTHSVGNCVKRVVVIVTSVLFFKTPVSPINALGTGIALSGVFAYSRVKALGKGSKKEEKKEA</sequence>
<keyword evidence="3" id="KW-0150">Chloroplast</keyword>
<feature type="transmembrane region" description="Helical" evidence="9">
    <location>
        <begin position="260"/>
        <end position="289"/>
    </location>
</feature>
<organism evidence="11 12">
    <name type="scientific">Marchantia polymorpha</name>
    <name type="common">Common liverwort</name>
    <name type="synonym">Marchantia aquatica</name>
    <dbReference type="NCBI Taxonomy" id="3197"/>
    <lineage>
        <taxon>Eukaryota</taxon>
        <taxon>Viridiplantae</taxon>
        <taxon>Streptophyta</taxon>
        <taxon>Embryophyta</taxon>
        <taxon>Marchantiophyta</taxon>
        <taxon>Marchantiopsida</taxon>
        <taxon>Marchantiidae</taxon>
        <taxon>Marchantiales</taxon>
        <taxon>Marchantiaceae</taxon>
        <taxon>Marchantia</taxon>
    </lineage>
</organism>
<comment type="subcellular location">
    <subcellularLocation>
        <location evidence="1">Plastid</location>
        <location evidence="1">Chloroplast membrane</location>
        <topology evidence="1">Multi-pass membrane protein</topology>
    </subcellularLocation>
</comment>
<dbReference type="PANTHER" id="PTHR11132">
    <property type="entry name" value="SOLUTE CARRIER FAMILY 35"/>
    <property type="match status" value="1"/>
</dbReference>
<dbReference type="InterPro" id="IPR004696">
    <property type="entry name" value="Tpt_PEP_transl"/>
</dbReference>
<dbReference type="AlphaFoldDB" id="A0A2R6WJS8"/>
<accession>A0A2R6WJS8</accession>
<feature type="transmembrane region" description="Helical" evidence="9">
    <location>
        <begin position="195"/>
        <end position="214"/>
    </location>
</feature>
<reference evidence="12" key="1">
    <citation type="journal article" date="2017" name="Cell">
        <title>Insights into land plant evolution garnered from the Marchantia polymorpha genome.</title>
        <authorList>
            <person name="Bowman J.L."/>
            <person name="Kohchi T."/>
            <person name="Yamato K.T."/>
            <person name="Jenkins J."/>
            <person name="Shu S."/>
            <person name="Ishizaki K."/>
            <person name="Yamaoka S."/>
            <person name="Nishihama R."/>
            <person name="Nakamura Y."/>
            <person name="Berger F."/>
            <person name="Adam C."/>
            <person name="Aki S.S."/>
            <person name="Althoff F."/>
            <person name="Araki T."/>
            <person name="Arteaga-Vazquez M.A."/>
            <person name="Balasubrmanian S."/>
            <person name="Barry K."/>
            <person name="Bauer D."/>
            <person name="Boehm C.R."/>
            <person name="Briginshaw L."/>
            <person name="Caballero-Perez J."/>
            <person name="Catarino B."/>
            <person name="Chen F."/>
            <person name="Chiyoda S."/>
            <person name="Chovatia M."/>
            <person name="Davies K.M."/>
            <person name="Delmans M."/>
            <person name="Demura T."/>
            <person name="Dierschke T."/>
            <person name="Dolan L."/>
            <person name="Dorantes-Acosta A.E."/>
            <person name="Eklund D.M."/>
            <person name="Florent S.N."/>
            <person name="Flores-Sandoval E."/>
            <person name="Fujiyama A."/>
            <person name="Fukuzawa H."/>
            <person name="Galik B."/>
            <person name="Grimanelli D."/>
            <person name="Grimwood J."/>
            <person name="Grossniklaus U."/>
            <person name="Hamada T."/>
            <person name="Haseloff J."/>
            <person name="Hetherington A.J."/>
            <person name="Higo A."/>
            <person name="Hirakawa Y."/>
            <person name="Hundley H.N."/>
            <person name="Ikeda Y."/>
            <person name="Inoue K."/>
            <person name="Inoue S.I."/>
            <person name="Ishida S."/>
            <person name="Jia Q."/>
            <person name="Kakita M."/>
            <person name="Kanazawa T."/>
            <person name="Kawai Y."/>
            <person name="Kawashima T."/>
            <person name="Kennedy M."/>
            <person name="Kinose K."/>
            <person name="Kinoshita T."/>
            <person name="Kohara Y."/>
            <person name="Koide E."/>
            <person name="Komatsu K."/>
            <person name="Kopischke S."/>
            <person name="Kubo M."/>
            <person name="Kyozuka J."/>
            <person name="Lagercrantz U."/>
            <person name="Lin S.S."/>
            <person name="Lindquist E."/>
            <person name="Lipzen A.M."/>
            <person name="Lu C.W."/>
            <person name="De Luna E."/>
            <person name="Martienssen R.A."/>
            <person name="Minamino N."/>
            <person name="Mizutani M."/>
            <person name="Mizutani M."/>
            <person name="Mochizuki N."/>
            <person name="Monte I."/>
            <person name="Mosher R."/>
            <person name="Nagasaki H."/>
            <person name="Nakagami H."/>
            <person name="Naramoto S."/>
            <person name="Nishitani K."/>
            <person name="Ohtani M."/>
            <person name="Okamoto T."/>
            <person name="Okumura M."/>
            <person name="Phillips J."/>
            <person name="Pollak B."/>
            <person name="Reinders A."/>
            <person name="Rovekamp M."/>
            <person name="Sano R."/>
            <person name="Sawa S."/>
            <person name="Schmid M.W."/>
            <person name="Shirakawa M."/>
            <person name="Solano R."/>
            <person name="Spunde A."/>
            <person name="Suetsugu N."/>
            <person name="Sugano S."/>
            <person name="Sugiyama A."/>
            <person name="Sun R."/>
            <person name="Suzuki Y."/>
            <person name="Takenaka M."/>
            <person name="Takezawa D."/>
            <person name="Tomogane H."/>
            <person name="Tsuzuki M."/>
            <person name="Ueda T."/>
            <person name="Umeda M."/>
            <person name="Ward J.M."/>
            <person name="Watanabe Y."/>
            <person name="Yazaki K."/>
            <person name="Yokoyama R."/>
            <person name="Yoshitake Y."/>
            <person name="Yotsui I."/>
            <person name="Zachgo S."/>
            <person name="Schmutz J."/>
        </authorList>
    </citation>
    <scope>NUCLEOTIDE SEQUENCE [LARGE SCALE GENOMIC DNA]</scope>
    <source>
        <strain evidence="12">Tak-1</strain>
    </source>
</reference>
<feature type="transmembrane region" description="Helical" evidence="9">
    <location>
        <begin position="133"/>
        <end position="152"/>
    </location>
</feature>
<keyword evidence="8 9" id="KW-0472">Membrane</keyword>
<dbReference type="Gramene" id="Mp8g12460.1">
    <property type="protein sequence ID" value="Mp8g12460.1.cds"/>
    <property type="gene ID" value="Mp8g12460"/>
</dbReference>
<dbReference type="GO" id="GO:0005794">
    <property type="term" value="C:Golgi apparatus"/>
    <property type="evidence" value="ECO:0000318"/>
    <property type="project" value="GO_Central"/>
</dbReference>
<feature type="transmembrane region" description="Helical" evidence="9">
    <location>
        <begin position="310"/>
        <end position="331"/>
    </location>
</feature>
<evidence type="ECO:0000256" key="4">
    <source>
        <dbReference type="ARBA" id="ARBA00022640"/>
    </source>
</evidence>
<dbReference type="InterPro" id="IPR004853">
    <property type="entry name" value="Sugar_P_trans_dom"/>
</dbReference>
<dbReference type="InterPro" id="IPR050186">
    <property type="entry name" value="TPT_transporter"/>
</dbReference>
<dbReference type="OrthoDB" id="6418713at2759"/>
<dbReference type="GO" id="GO:0015121">
    <property type="term" value="F:phosphoenolpyruvate:phosphate antiporter activity"/>
    <property type="evidence" value="ECO:0000318"/>
    <property type="project" value="GO_Central"/>
</dbReference>
<name>A0A2R6WJS8_MARPO</name>
<dbReference type="GO" id="GO:0015714">
    <property type="term" value="P:phosphoenolpyruvate transport"/>
    <property type="evidence" value="ECO:0000318"/>
    <property type="project" value="GO_Central"/>
</dbReference>
<keyword evidence="12" id="KW-1185">Reference proteome</keyword>
<feature type="transmembrane region" description="Helical" evidence="9">
    <location>
        <begin position="235"/>
        <end position="254"/>
    </location>
</feature>
<dbReference type="InterPro" id="IPR037185">
    <property type="entry name" value="EmrE-like"/>
</dbReference>
<dbReference type="GO" id="GO:0031969">
    <property type="term" value="C:chloroplast membrane"/>
    <property type="evidence" value="ECO:0007669"/>
    <property type="project" value="UniProtKB-SubCell"/>
</dbReference>
<evidence type="ECO:0000256" key="7">
    <source>
        <dbReference type="ARBA" id="ARBA00022989"/>
    </source>
</evidence>
<evidence type="ECO:0000313" key="12">
    <source>
        <dbReference type="Proteomes" id="UP000244005"/>
    </source>
</evidence>
<proteinExistence type="predicted"/>
<evidence type="ECO:0000256" key="3">
    <source>
        <dbReference type="ARBA" id="ARBA00022528"/>
    </source>
</evidence>
<feature type="domain" description="Sugar phosphate transporter" evidence="10">
    <location>
        <begin position="133"/>
        <end position="423"/>
    </location>
</feature>
<keyword evidence="2" id="KW-0813">Transport</keyword>
<dbReference type="OMA" id="FWYTVSS"/>
<evidence type="ECO:0000256" key="5">
    <source>
        <dbReference type="ARBA" id="ARBA00022692"/>
    </source>
</evidence>
<keyword evidence="6" id="KW-0809">Transit peptide</keyword>
<keyword evidence="7 9" id="KW-1133">Transmembrane helix</keyword>
<evidence type="ECO:0000256" key="8">
    <source>
        <dbReference type="ARBA" id="ARBA00023136"/>
    </source>
</evidence>
<dbReference type="Pfam" id="PF03151">
    <property type="entry name" value="TPT"/>
    <property type="match status" value="1"/>
</dbReference>
<feature type="transmembrane region" description="Helical" evidence="9">
    <location>
        <begin position="159"/>
        <end position="183"/>
    </location>
</feature>
<dbReference type="Proteomes" id="UP000244005">
    <property type="component" value="Unassembled WGS sequence"/>
</dbReference>
<dbReference type="GO" id="GO:0035436">
    <property type="term" value="P:triose phosphate transmembrane transport"/>
    <property type="evidence" value="ECO:0000318"/>
    <property type="project" value="GO_Central"/>
</dbReference>
<evidence type="ECO:0000313" key="11">
    <source>
        <dbReference type="EMBL" id="PTQ34116.1"/>
    </source>
</evidence>
<dbReference type="SUPFAM" id="SSF103481">
    <property type="entry name" value="Multidrug resistance efflux transporter EmrE"/>
    <property type="match status" value="2"/>
</dbReference>
<gene>
    <name evidence="11" type="ORF">MARPO_0083s0074</name>
</gene>
<keyword evidence="5 9" id="KW-0812">Transmembrane</keyword>
<evidence type="ECO:0000256" key="6">
    <source>
        <dbReference type="ARBA" id="ARBA00022946"/>
    </source>
</evidence>